<accession>E5R134</accession>
<organism evidence="2">
    <name type="scientific">Arthroderma gypseum (strain ATCC MYA-4604 / CBS 118893)</name>
    <name type="common">Microsporum gypseum</name>
    <dbReference type="NCBI Taxonomy" id="535722"/>
    <lineage>
        <taxon>Eukaryota</taxon>
        <taxon>Fungi</taxon>
        <taxon>Dikarya</taxon>
        <taxon>Ascomycota</taxon>
        <taxon>Pezizomycotina</taxon>
        <taxon>Eurotiomycetes</taxon>
        <taxon>Eurotiomycetidae</taxon>
        <taxon>Onygenales</taxon>
        <taxon>Arthrodermataceae</taxon>
        <taxon>Nannizzia</taxon>
    </lineage>
</organism>
<dbReference type="HOGENOM" id="CLU_1970007_0_0_1"/>
<evidence type="ECO:0000313" key="2">
    <source>
        <dbReference type="Proteomes" id="UP000002669"/>
    </source>
</evidence>
<dbReference type="GeneID" id="10031910"/>
<reference evidence="2" key="1">
    <citation type="journal article" date="2012" name="MBio">
        <title>Comparative genome analysis of Trichophyton rubrum and related dermatophytes reveals candidate genes involved in infection.</title>
        <authorList>
            <person name="Martinez D.A."/>
            <person name="Oliver B.G."/>
            <person name="Graeser Y."/>
            <person name="Goldberg J.M."/>
            <person name="Li W."/>
            <person name="Martinez-Rossi N.M."/>
            <person name="Monod M."/>
            <person name="Shelest E."/>
            <person name="Barton R.C."/>
            <person name="Birch E."/>
            <person name="Brakhage A.A."/>
            <person name="Chen Z."/>
            <person name="Gurr S.J."/>
            <person name="Heiman D."/>
            <person name="Heitman J."/>
            <person name="Kosti I."/>
            <person name="Rossi A."/>
            <person name="Saif S."/>
            <person name="Samalova M."/>
            <person name="Saunders C.W."/>
            <person name="Shea T."/>
            <person name="Summerbell R.C."/>
            <person name="Xu J."/>
            <person name="Young S."/>
            <person name="Zeng Q."/>
            <person name="Birren B.W."/>
            <person name="Cuomo C.A."/>
            <person name="White T.C."/>
        </authorList>
    </citation>
    <scope>NUCLEOTIDE SEQUENCE [LARGE SCALE GENOMIC DNA]</scope>
    <source>
        <strain evidence="2">ATCC MYA-4604 / CBS 118893</strain>
    </source>
</reference>
<dbReference type="AlphaFoldDB" id="E5R134"/>
<proteinExistence type="predicted"/>
<evidence type="ECO:0000313" key="1">
    <source>
        <dbReference type="EMBL" id="EFQ97638.1"/>
    </source>
</evidence>
<sequence length="127" mass="14522">MEEERQMTEDIVSGKLHSVADCSRLRQMCCALQNLGCCQLLTHEQRAYQTCKTGCSPLIITSFTLLRVPEEEPEKKRLTTNNTSLLEIFHYISTKIEGAIPHNKRPTGWLVDRDAWLKLFNTPSPES</sequence>
<dbReference type="InParanoid" id="E5R134"/>
<keyword evidence="2" id="KW-1185">Reference proteome</keyword>
<dbReference type="eggNOG" id="ENOG502RK4N">
    <property type="taxonomic scope" value="Eukaryota"/>
</dbReference>
<protein>
    <submittedName>
        <fullName evidence="1">Uncharacterized protein</fullName>
    </submittedName>
</protein>
<gene>
    <name evidence="1" type="ORF">MGYG_00676</name>
</gene>
<name>E5R134_ARTGP</name>
<dbReference type="EMBL" id="DS989822">
    <property type="protein sequence ID" value="EFQ97638.1"/>
    <property type="molecule type" value="Genomic_DNA"/>
</dbReference>
<dbReference type="VEuPathDB" id="FungiDB:MGYG_00676"/>
<dbReference type="Proteomes" id="UP000002669">
    <property type="component" value="Unassembled WGS sequence"/>
</dbReference>
<dbReference type="RefSeq" id="XP_003176590.1">
    <property type="nucleotide sequence ID" value="XM_003176542.1"/>
</dbReference>